<evidence type="ECO:0000313" key="2">
    <source>
        <dbReference type="EMBL" id="GGA64841.1"/>
    </source>
</evidence>
<comment type="caution">
    <text evidence="2">The sequence shown here is derived from an EMBL/GenBank/DDBJ whole genome shotgun (WGS) entry which is preliminary data.</text>
</comment>
<reference evidence="2" key="2">
    <citation type="submission" date="2020-09" db="EMBL/GenBank/DDBJ databases">
        <authorList>
            <person name="Sun Q."/>
            <person name="Zhou Y."/>
        </authorList>
    </citation>
    <scope>NUCLEOTIDE SEQUENCE</scope>
    <source>
        <strain evidence="2">CGMCC 1.15320</strain>
    </source>
</reference>
<dbReference type="AlphaFoldDB" id="A0A916RPU3"/>
<organism evidence="2 3">
    <name type="scientific">Nitratireductor aestuarii</name>
    <dbReference type="NCBI Taxonomy" id="1735103"/>
    <lineage>
        <taxon>Bacteria</taxon>
        <taxon>Pseudomonadati</taxon>
        <taxon>Pseudomonadota</taxon>
        <taxon>Alphaproteobacteria</taxon>
        <taxon>Hyphomicrobiales</taxon>
        <taxon>Phyllobacteriaceae</taxon>
        <taxon>Nitratireductor</taxon>
    </lineage>
</organism>
<dbReference type="RefSeq" id="WP_188720734.1">
    <property type="nucleotide sequence ID" value="NZ_BMIF01000004.1"/>
</dbReference>
<reference evidence="2" key="1">
    <citation type="journal article" date="2014" name="Int. J. Syst. Evol. Microbiol.">
        <title>Complete genome sequence of Corynebacterium casei LMG S-19264T (=DSM 44701T), isolated from a smear-ripened cheese.</title>
        <authorList>
            <consortium name="US DOE Joint Genome Institute (JGI-PGF)"/>
            <person name="Walter F."/>
            <person name="Albersmeier A."/>
            <person name="Kalinowski J."/>
            <person name="Ruckert C."/>
        </authorList>
    </citation>
    <scope>NUCLEOTIDE SEQUENCE</scope>
    <source>
        <strain evidence="2">CGMCC 1.15320</strain>
    </source>
</reference>
<accession>A0A916RPU3</accession>
<feature type="transmembrane region" description="Helical" evidence="1">
    <location>
        <begin position="99"/>
        <end position="120"/>
    </location>
</feature>
<evidence type="ECO:0000256" key="1">
    <source>
        <dbReference type="SAM" id="Phobius"/>
    </source>
</evidence>
<sequence length="134" mass="14429">MPNIANLYFRTAIVFLLVGISMGLHMAMSGNHNVIGPHAHANLLGWVTMAIFGGYLALNPAKAETRFAYYQYLVYAIGVAVQIISLYFLYLGYPAMEPIVGVSSLVVLVGVLMFAVIIFGKQPVAGGFSSKARA</sequence>
<name>A0A916RPU3_9HYPH</name>
<protein>
    <submittedName>
        <fullName evidence="2">Uncharacterized protein</fullName>
    </submittedName>
</protein>
<gene>
    <name evidence="2" type="ORF">GCM10011385_18290</name>
</gene>
<keyword evidence="1" id="KW-1133">Transmembrane helix</keyword>
<feature type="transmembrane region" description="Helical" evidence="1">
    <location>
        <begin position="70"/>
        <end position="93"/>
    </location>
</feature>
<dbReference type="Proteomes" id="UP000636264">
    <property type="component" value="Unassembled WGS sequence"/>
</dbReference>
<keyword evidence="1" id="KW-0472">Membrane</keyword>
<proteinExistence type="predicted"/>
<dbReference type="SUPFAM" id="SSF81442">
    <property type="entry name" value="Cytochrome c oxidase subunit I-like"/>
    <property type="match status" value="1"/>
</dbReference>
<feature type="transmembrane region" description="Helical" evidence="1">
    <location>
        <begin position="7"/>
        <end position="27"/>
    </location>
</feature>
<keyword evidence="3" id="KW-1185">Reference proteome</keyword>
<dbReference type="InterPro" id="IPR036927">
    <property type="entry name" value="Cyt_c_oxase-like_su1_sf"/>
</dbReference>
<feature type="transmembrane region" description="Helical" evidence="1">
    <location>
        <begin position="39"/>
        <end position="58"/>
    </location>
</feature>
<dbReference type="EMBL" id="BMIF01000004">
    <property type="protein sequence ID" value="GGA64841.1"/>
    <property type="molecule type" value="Genomic_DNA"/>
</dbReference>
<evidence type="ECO:0000313" key="3">
    <source>
        <dbReference type="Proteomes" id="UP000636264"/>
    </source>
</evidence>
<keyword evidence="1" id="KW-0812">Transmembrane</keyword>
<dbReference type="Gene3D" id="1.20.210.10">
    <property type="entry name" value="Cytochrome c oxidase-like, subunit I domain"/>
    <property type="match status" value="1"/>
</dbReference>